<evidence type="ECO:0000313" key="2">
    <source>
        <dbReference type="EMBL" id="CAK9045577.1"/>
    </source>
</evidence>
<name>A0ABP0M4E1_9DINO</name>
<comment type="caution">
    <text evidence="2">The sequence shown here is derived from an EMBL/GenBank/DDBJ whole genome shotgun (WGS) entry which is preliminary data.</text>
</comment>
<sequence length="242" mass="27216">MKLMDAMLSTYNESGQVKASPFRFPQLLKTTVIVHRLVRKARAELKKSFQERVEQALEGVEEAAEPDSLLLAKFIGRQKTYCDVCQGFSEEDLASALCKSGNYAPTALLLLAACREDVRVFLPPQYLLSEGGRIKQQVMAVSAPKSHKNKRFGSFSMFASKPFDDTVSRTTQSRVSIGPSFLSRISRVSTHSNEAKPKDHRQSGKMLALTFEDDSKMQTYLQKSFSFARRQVQVSEMEEICV</sequence>
<evidence type="ECO:0000313" key="1">
    <source>
        <dbReference type="EMBL" id="CAK9045575.1"/>
    </source>
</evidence>
<accession>A0ABP0M4E1</accession>
<keyword evidence="3" id="KW-1185">Reference proteome</keyword>
<reference evidence="2 3" key="1">
    <citation type="submission" date="2024-02" db="EMBL/GenBank/DDBJ databases">
        <authorList>
            <person name="Chen Y."/>
            <person name="Shah S."/>
            <person name="Dougan E. K."/>
            <person name="Thang M."/>
            <person name="Chan C."/>
        </authorList>
    </citation>
    <scope>NUCLEOTIDE SEQUENCE [LARGE SCALE GENOMIC DNA]</scope>
</reference>
<proteinExistence type="predicted"/>
<dbReference type="EMBL" id="CAXAMM010019372">
    <property type="protein sequence ID" value="CAK9045577.1"/>
    <property type="molecule type" value="Genomic_DNA"/>
</dbReference>
<protein>
    <submittedName>
        <fullName evidence="2">Uncharacterized protein</fullName>
    </submittedName>
</protein>
<evidence type="ECO:0000313" key="3">
    <source>
        <dbReference type="Proteomes" id="UP001642464"/>
    </source>
</evidence>
<gene>
    <name evidence="1" type="ORF">SCF082_LOCUS25748</name>
    <name evidence="2" type="ORF">SCF082_LOCUS25750</name>
</gene>
<dbReference type="Proteomes" id="UP001642464">
    <property type="component" value="Unassembled WGS sequence"/>
</dbReference>
<organism evidence="2 3">
    <name type="scientific">Durusdinium trenchii</name>
    <dbReference type="NCBI Taxonomy" id="1381693"/>
    <lineage>
        <taxon>Eukaryota</taxon>
        <taxon>Sar</taxon>
        <taxon>Alveolata</taxon>
        <taxon>Dinophyceae</taxon>
        <taxon>Suessiales</taxon>
        <taxon>Symbiodiniaceae</taxon>
        <taxon>Durusdinium</taxon>
    </lineage>
</organism>
<dbReference type="EMBL" id="CAXAMM010019371">
    <property type="protein sequence ID" value="CAK9045575.1"/>
    <property type="molecule type" value="Genomic_DNA"/>
</dbReference>